<organism evidence="1 2">
    <name type="scientific">Musa troglodytarum</name>
    <name type="common">fe'i banana</name>
    <dbReference type="NCBI Taxonomy" id="320322"/>
    <lineage>
        <taxon>Eukaryota</taxon>
        <taxon>Viridiplantae</taxon>
        <taxon>Streptophyta</taxon>
        <taxon>Embryophyta</taxon>
        <taxon>Tracheophyta</taxon>
        <taxon>Spermatophyta</taxon>
        <taxon>Magnoliopsida</taxon>
        <taxon>Liliopsida</taxon>
        <taxon>Zingiberales</taxon>
        <taxon>Musaceae</taxon>
        <taxon>Musa</taxon>
    </lineage>
</organism>
<reference evidence="1" key="1">
    <citation type="submission" date="2022-05" db="EMBL/GenBank/DDBJ databases">
        <title>The Musa troglodytarum L. genome provides insights into the mechanism of non-climacteric behaviour and enrichment of carotenoids.</title>
        <authorList>
            <person name="Wang J."/>
        </authorList>
    </citation>
    <scope>NUCLEOTIDE SEQUENCE</scope>
    <source>
        <tissue evidence="1">Leaf</tissue>
    </source>
</reference>
<accession>A0A9E7I8G4</accession>
<dbReference type="OrthoDB" id="755598at2759"/>
<protein>
    <submittedName>
        <fullName evidence="1">Uncharacterized protein</fullName>
    </submittedName>
</protein>
<evidence type="ECO:0000313" key="1">
    <source>
        <dbReference type="EMBL" id="URE47506.1"/>
    </source>
</evidence>
<gene>
    <name evidence="1" type="ORF">MUK42_14853</name>
</gene>
<proteinExistence type="predicted"/>
<keyword evidence="2" id="KW-1185">Reference proteome</keyword>
<dbReference type="AlphaFoldDB" id="A0A9E7I8G4"/>
<sequence length="93" mass="10295">MAFMMISRLQSRVATTKFGPEHFISEFRKRLVAVWGSSERVDETASAGVSDETPALGGPHLCPSSLETSGDDHTPTFEGCKCNRNRCLFCFSY</sequence>
<dbReference type="Proteomes" id="UP001055439">
    <property type="component" value="Chromosome 9"/>
</dbReference>
<name>A0A9E7I8G4_9LILI</name>
<evidence type="ECO:0000313" key="2">
    <source>
        <dbReference type="Proteomes" id="UP001055439"/>
    </source>
</evidence>
<dbReference type="EMBL" id="CP097511">
    <property type="protein sequence ID" value="URE47506.1"/>
    <property type="molecule type" value="Genomic_DNA"/>
</dbReference>